<dbReference type="PANTHER" id="PTHR42939">
    <property type="entry name" value="ABC TRANSPORTER ATP-BINDING PROTEIN ALBC-RELATED"/>
    <property type="match status" value="1"/>
</dbReference>
<feature type="domain" description="ABC transporter" evidence="4">
    <location>
        <begin position="5"/>
        <end position="235"/>
    </location>
</feature>
<keyword evidence="3 5" id="KW-0067">ATP-binding</keyword>
<dbReference type="InterPro" id="IPR051782">
    <property type="entry name" value="ABC_Transporter_VariousFunc"/>
</dbReference>
<evidence type="ECO:0000313" key="6">
    <source>
        <dbReference type="Proteomes" id="UP000073434"/>
    </source>
</evidence>
<sequence>MDKILSACHLSKSFGSQEVLTNINFDIQSGDIVGLIGKNGCGKTTLMKMILGLTSRTEGDIQFEGDSNYHTKRTVLNKIGFLLDCRLFEDFSAYDNLKLFSMYSSTFDRKKLDERITTLLTFVGLDNGKKPVKTYSFGMKQRLGLALALLDDPEFLILDEPFVGLDPAGVRIFLDYIVKLRQEKGVTILISSHQLHEIGEICDYFLFINEKRVEMHSKLGENKIIITLDHVVPELEECLKVLVDIKENQIILPQDVSTLNSILKLIYKYNGEIKDITIKESIEELFRGVKL</sequence>
<dbReference type="SMART" id="SM00382">
    <property type="entry name" value="AAA"/>
    <property type="match status" value="1"/>
</dbReference>
<reference evidence="5 6" key="1">
    <citation type="submission" date="2016-02" db="EMBL/GenBank/DDBJ databases">
        <authorList>
            <consortium name="Pathogen Informatics"/>
        </authorList>
    </citation>
    <scope>NUCLEOTIDE SEQUENCE [LARGE SCALE GENOMIC DNA]</scope>
    <source>
        <strain evidence="5 6">LSS23</strain>
    </source>
</reference>
<keyword evidence="5" id="KW-0378">Hydrolase</keyword>
<dbReference type="Proteomes" id="UP000073434">
    <property type="component" value="Unassembled WGS sequence"/>
</dbReference>
<dbReference type="InterPro" id="IPR003439">
    <property type="entry name" value="ABC_transporter-like_ATP-bd"/>
</dbReference>
<gene>
    <name evidence="5" type="primary">srtF_3</name>
    <name evidence="5" type="ORF">ERS132385_01167</name>
</gene>
<dbReference type="InterPro" id="IPR027417">
    <property type="entry name" value="P-loop_NTPase"/>
</dbReference>
<name>A0A0Z8E6V9_STRSU</name>
<dbReference type="PROSITE" id="PS00211">
    <property type="entry name" value="ABC_TRANSPORTER_1"/>
    <property type="match status" value="1"/>
</dbReference>
<dbReference type="EMBL" id="FIFW01000010">
    <property type="protein sequence ID" value="CYU56373.1"/>
    <property type="molecule type" value="Genomic_DNA"/>
</dbReference>
<evidence type="ECO:0000256" key="1">
    <source>
        <dbReference type="ARBA" id="ARBA00022448"/>
    </source>
</evidence>
<evidence type="ECO:0000256" key="2">
    <source>
        <dbReference type="ARBA" id="ARBA00022741"/>
    </source>
</evidence>
<keyword evidence="1" id="KW-0813">Transport</keyword>
<keyword evidence="2" id="KW-0547">Nucleotide-binding</keyword>
<accession>A0A0Z8E6V9</accession>
<proteinExistence type="predicted"/>
<dbReference type="EC" id="3.6.3.-" evidence="5"/>
<dbReference type="PANTHER" id="PTHR42939:SF1">
    <property type="entry name" value="ABC TRANSPORTER ATP-BINDING PROTEIN ALBC-RELATED"/>
    <property type="match status" value="1"/>
</dbReference>
<dbReference type="RefSeq" id="WP_044687377.1">
    <property type="nucleotide sequence ID" value="NZ_CEEW01000004.1"/>
</dbReference>
<evidence type="ECO:0000256" key="3">
    <source>
        <dbReference type="ARBA" id="ARBA00022840"/>
    </source>
</evidence>
<dbReference type="Pfam" id="PF00005">
    <property type="entry name" value="ABC_tran"/>
    <property type="match status" value="1"/>
</dbReference>
<dbReference type="GO" id="GO:0016887">
    <property type="term" value="F:ATP hydrolysis activity"/>
    <property type="evidence" value="ECO:0007669"/>
    <property type="project" value="InterPro"/>
</dbReference>
<dbReference type="GO" id="GO:0005524">
    <property type="term" value="F:ATP binding"/>
    <property type="evidence" value="ECO:0007669"/>
    <property type="project" value="UniProtKB-KW"/>
</dbReference>
<dbReference type="AlphaFoldDB" id="A0A0Z8E6V9"/>
<dbReference type="InterPro" id="IPR017871">
    <property type="entry name" value="ABC_transporter-like_CS"/>
</dbReference>
<dbReference type="SUPFAM" id="SSF52540">
    <property type="entry name" value="P-loop containing nucleoside triphosphate hydrolases"/>
    <property type="match status" value="1"/>
</dbReference>
<dbReference type="InterPro" id="IPR003593">
    <property type="entry name" value="AAA+_ATPase"/>
</dbReference>
<evidence type="ECO:0000313" key="5">
    <source>
        <dbReference type="EMBL" id="CYU56373.1"/>
    </source>
</evidence>
<dbReference type="PROSITE" id="PS50893">
    <property type="entry name" value="ABC_TRANSPORTER_2"/>
    <property type="match status" value="1"/>
</dbReference>
<organism evidence="5 6">
    <name type="scientific">Streptococcus suis</name>
    <dbReference type="NCBI Taxonomy" id="1307"/>
    <lineage>
        <taxon>Bacteria</taxon>
        <taxon>Bacillati</taxon>
        <taxon>Bacillota</taxon>
        <taxon>Bacilli</taxon>
        <taxon>Lactobacillales</taxon>
        <taxon>Streptococcaceae</taxon>
        <taxon>Streptococcus</taxon>
    </lineage>
</organism>
<protein>
    <submittedName>
        <fullName evidence="5">Lantibiotic transport ATP-binding protein srtF</fullName>
        <ecNumber evidence="5">3.6.3.-</ecNumber>
    </submittedName>
</protein>
<dbReference type="Gene3D" id="3.40.50.300">
    <property type="entry name" value="P-loop containing nucleotide triphosphate hydrolases"/>
    <property type="match status" value="1"/>
</dbReference>
<evidence type="ECO:0000259" key="4">
    <source>
        <dbReference type="PROSITE" id="PS50893"/>
    </source>
</evidence>